<comment type="caution">
    <text evidence="2">The sequence shown here is derived from an EMBL/GenBank/DDBJ whole genome shotgun (WGS) entry which is preliminary data.</text>
</comment>
<organism evidence="2 3">
    <name type="scientific">Cutibacterium modestum HL044PA1</name>
    <dbReference type="NCBI Taxonomy" id="765109"/>
    <lineage>
        <taxon>Bacteria</taxon>
        <taxon>Bacillati</taxon>
        <taxon>Actinomycetota</taxon>
        <taxon>Actinomycetes</taxon>
        <taxon>Propionibacteriales</taxon>
        <taxon>Propionibacteriaceae</taxon>
        <taxon>Cutibacterium</taxon>
        <taxon>Cutibacterium modestum</taxon>
    </lineage>
</organism>
<keyword evidence="3" id="KW-1185">Reference proteome</keyword>
<protein>
    <submittedName>
        <fullName evidence="2">Uncharacterized protein</fullName>
    </submittedName>
</protein>
<gene>
    <name evidence="2" type="ORF">HMPREF9607_01768</name>
</gene>
<reference evidence="2" key="1">
    <citation type="submission" date="2010-08" db="EMBL/GenBank/DDBJ databases">
        <authorList>
            <person name="Weinstock G."/>
            <person name="Sodergren E."/>
            <person name="Clifton S."/>
            <person name="Fulton L."/>
            <person name="Fulton B."/>
            <person name="Courtney L."/>
            <person name="Fronick C."/>
            <person name="Harrison M."/>
            <person name="Strong C."/>
            <person name="Farmer C."/>
            <person name="Delahaunty K."/>
            <person name="Markovic C."/>
            <person name="Hall O."/>
            <person name="Minx P."/>
            <person name="Tomlinson C."/>
            <person name="Mitreva M."/>
            <person name="Hou S."/>
            <person name="Chen J."/>
            <person name="Wollam A."/>
            <person name="Pepin K.H."/>
            <person name="Johnson M."/>
            <person name="Bhonagiri V."/>
            <person name="Zhang X."/>
            <person name="Suruliraj S."/>
            <person name="Warren W."/>
            <person name="Chinwalla A."/>
            <person name="Mardis E.R."/>
            <person name="Wilson R.K."/>
        </authorList>
    </citation>
    <scope>NUCLEOTIDE SEQUENCE [LARGE SCALE GENOMIC DNA]</scope>
    <source>
        <strain evidence="2">HL044PA1</strain>
    </source>
</reference>
<dbReference type="Proteomes" id="UP000003179">
    <property type="component" value="Unassembled WGS sequence"/>
</dbReference>
<evidence type="ECO:0000313" key="3">
    <source>
        <dbReference type="Proteomes" id="UP000003179"/>
    </source>
</evidence>
<accession>A0ABN0C4X7</accession>
<feature type="region of interest" description="Disordered" evidence="1">
    <location>
        <begin position="15"/>
        <end position="47"/>
    </location>
</feature>
<dbReference type="EMBL" id="ADZU01000028">
    <property type="protein sequence ID" value="EFS92139.1"/>
    <property type="molecule type" value="Genomic_DNA"/>
</dbReference>
<proteinExistence type="predicted"/>
<evidence type="ECO:0000313" key="2">
    <source>
        <dbReference type="EMBL" id="EFS92139.1"/>
    </source>
</evidence>
<name>A0ABN0C4X7_9ACTN</name>
<evidence type="ECO:0000256" key="1">
    <source>
        <dbReference type="SAM" id="MobiDB-lite"/>
    </source>
</evidence>
<sequence>MKFHLAAEAWLQTSDRAQQGRLAGTIGADQPNCDRSPPMPSPLTARW</sequence>